<keyword evidence="3" id="KW-0325">Glycoprotein</keyword>
<dbReference type="PRINTS" id="PR00722">
    <property type="entry name" value="CHYMOTRYPSIN"/>
</dbReference>
<evidence type="ECO:0000256" key="5">
    <source>
        <dbReference type="RuleBase" id="RU363034"/>
    </source>
</evidence>
<comment type="caution">
    <text evidence="8">The sequence shown here is derived from an EMBL/GenBank/DDBJ whole genome shotgun (WGS) entry which is preliminary data.</text>
</comment>
<dbReference type="InterPro" id="IPR001314">
    <property type="entry name" value="Peptidase_S1A"/>
</dbReference>
<dbReference type="GO" id="GO:0004252">
    <property type="term" value="F:serine-type endopeptidase activity"/>
    <property type="evidence" value="ECO:0007669"/>
    <property type="project" value="InterPro"/>
</dbReference>
<keyword evidence="1 6" id="KW-0732">Signal</keyword>
<dbReference type="SMART" id="SM00020">
    <property type="entry name" value="Tryp_SPc"/>
    <property type="match status" value="1"/>
</dbReference>
<evidence type="ECO:0000259" key="7">
    <source>
        <dbReference type="PROSITE" id="PS50240"/>
    </source>
</evidence>
<keyword evidence="9" id="KW-1185">Reference proteome</keyword>
<dbReference type="Proteomes" id="UP001367676">
    <property type="component" value="Unassembled WGS sequence"/>
</dbReference>
<feature type="domain" description="Peptidase S1" evidence="7">
    <location>
        <begin position="137"/>
        <end position="390"/>
    </location>
</feature>
<evidence type="ECO:0000256" key="6">
    <source>
        <dbReference type="SAM" id="SignalP"/>
    </source>
</evidence>
<keyword evidence="5" id="KW-0645">Protease</keyword>
<dbReference type="PROSITE" id="PS50240">
    <property type="entry name" value="TRYPSIN_DOM"/>
    <property type="match status" value="1"/>
</dbReference>
<keyword evidence="5" id="KW-0378">Hydrolase</keyword>
<feature type="signal peptide" evidence="6">
    <location>
        <begin position="1"/>
        <end position="18"/>
    </location>
</feature>
<name>A0AAN9Y9F9_9HEMI</name>
<keyword evidence="2" id="KW-1015">Disulfide bond</keyword>
<evidence type="ECO:0000313" key="9">
    <source>
        <dbReference type="Proteomes" id="UP001367676"/>
    </source>
</evidence>
<gene>
    <name evidence="8" type="ORF">V9T40_007021</name>
</gene>
<sequence length="391" mass="43747">MFSYLLIIGLIYTRSTVSYPNAEHNACAKSIKTPEKFDCVVATKCTSLNKLIRQGRVVYCGSEVDTSTAKVCCPRSSRRFVRQAKAPSEKDPYSIARQKCYEYSDARYVTKITPSDFPNEPPIETRNLDCVKSQALIYGGVEAQLKEFPHMALIGYTGRPDSPINETEWVCGGSLISDRYVLTAAHCIKSGNFEAWWVRLGELVLNNDTDSSQPRDFRIMERIPHPQYTPSSMYFDIMLLKLRENVQFTPHMRPICLYTSSVLASVLHNNALITGWGVTALGEERSDPLLKAKISFAADRECTATYKGDKRLAKGYDPATMICAGDEFEGRDTCTGDSGGPLQVPIPDWTCMYSQVGITSFGKFICGQKNVSSIYTKVSSYIPWIQSIVWP</sequence>
<dbReference type="SUPFAM" id="SSF50494">
    <property type="entry name" value="Trypsin-like serine proteases"/>
    <property type="match status" value="1"/>
</dbReference>
<feature type="chain" id="PRO_5042894898" description="Peptidase S1 domain-containing protein" evidence="6">
    <location>
        <begin position="19"/>
        <end position="391"/>
    </location>
</feature>
<dbReference type="InterPro" id="IPR043504">
    <property type="entry name" value="Peptidase_S1_PA_chymotrypsin"/>
</dbReference>
<evidence type="ECO:0000256" key="2">
    <source>
        <dbReference type="ARBA" id="ARBA00023157"/>
    </source>
</evidence>
<dbReference type="PANTHER" id="PTHR24258:SF136">
    <property type="entry name" value="GH06673P-RELATED"/>
    <property type="match status" value="1"/>
</dbReference>
<dbReference type="GO" id="GO:0006508">
    <property type="term" value="P:proteolysis"/>
    <property type="evidence" value="ECO:0007669"/>
    <property type="project" value="UniProtKB-KW"/>
</dbReference>
<dbReference type="InterPro" id="IPR009003">
    <property type="entry name" value="Peptidase_S1_PA"/>
</dbReference>
<comment type="similarity">
    <text evidence="4">Belongs to the peptidase S1 family. CLIP subfamily.</text>
</comment>
<evidence type="ECO:0000313" key="8">
    <source>
        <dbReference type="EMBL" id="KAK7605163.1"/>
    </source>
</evidence>
<dbReference type="FunFam" id="2.40.10.10:FF:000028">
    <property type="entry name" value="Serine protease easter"/>
    <property type="match status" value="1"/>
</dbReference>
<dbReference type="Pfam" id="PF00089">
    <property type="entry name" value="Trypsin"/>
    <property type="match status" value="1"/>
</dbReference>
<dbReference type="CDD" id="cd00190">
    <property type="entry name" value="Tryp_SPc"/>
    <property type="match status" value="1"/>
</dbReference>
<dbReference type="AlphaFoldDB" id="A0AAN9Y9F9"/>
<keyword evidence="5" id="KW-0720">Serine protease</keyword>
<dbReference type="PROSITE" id="PS00134">
    <property type="entry name" value="TRYPSIN_HIS"/>
    <property type="match status" value="1"/>
</dbReference>
<accession>A0AAN9Y9F9</accession>
<evidence type="ECO:0000256" key="1">
    <source>
        <dbReference type="ARBA" id="ARBA00022729"/>
    </source>
</evidence>
<protein>
    <recommendedName>
        <fullName evidence="7">Peptidase S1 domain-containing protein</fullName>
    </recommendedName>
</protein>
<proteinExistence type="inferred from homology"/>
<organism evidence="8 9">
    <name type="scientific">Parthenolecanium corni</name>
    <dbReference type="NCBI Taxonomy" id="536013"/>
    <lineage>
        <taxon>Eukaryota</taxon>
        <taxon>Metazoa</taxon>
        <taxon>Ecdysozoa</taxon>
        <taxon>Arthropoda</taxon>
        <taxon>Hexapoda</taxon>
        <taxon>Insecta</taxon>
        <taxon>Pterygota</taxon>
        <taxon>Neoptera</taxon>
        <taxon>Paraneoptera</taxon>
        <taxon>Hemiptera</taxon>
        <taxon>Sternorrhyncha</taxon>
        <taxon>Coccoidea</taxon>
        <taxon>Coccidae</taxon>
        <taxon>Parthenolecanium</taxon>
    </lineage>
</organism>
<dbReference type="PANTHER" id="PTHR24258">
    <property type="entry name" value="SERINE PROTEASE-RELATED"/>
    <property type="match status" value="1"/>
</dbReference>
<dbReference type="EMBL" id="JBBCAQ010000002">
    <property type="protein sequence ID" value="KAK7605163.1"/>
    <property type="molecule type" value="Genomic_DNA"/>
</dbReference>
<dbReference type="PROSITE" id="PS00135">
    <property type="entry name" value="TRYPSIN_SER"/>
    <property type="match status" value="1"/>
</dbReference>
<dbReference type="InterPro" id="IPR018114">
    <property type="entry name" value="TRYPSIN_HIS"/>
</dbReference>
<dbReference type="Gene3D" id="2.40.10.10">
    <property type="entry name" value="Trypsin-like serine proteases"/>
    <property type="match status" value="2"/>
</dbReference>
<evidence type="ECO:0000256" key="4">
    <source>
        <dbReference type="ARBA" id="ARBA00024195"/>
    </source>
</evidence>
<dbReference type="InterPro" id="IPR033116">
    <property type="entry name" value="TRYPSIN_SER"/>
</dbReference>
<dbReference type="InterPro" id="IPR001254">
    <property type="entry name" value="Trypsin_dom"/>
</dbReference>
<reference evidence="8 9" key="1">
    <citation type="submission" date="2024-03" db="EMBL/GenBank/DDBJ databases">
        <title>Adaptation during the transition from Ophiocordyceps entomopathogen to insect associate is accompanied by gene loss and intensified selection.</title>
        <authorList>
            <person name="Ward C.M."/>
            <person name="Onetto C.A."/>
            <person name="Borneman A.R."/>
        </authorList>
    </citation>
    <scope>NUCLEOTIDE SEQUENCE [LARGE SCALE GENOMIC DNA]</scope>
    <source>
        <strain evidence="8">AWRI1</strain>
        <tissue evidence="8">Single Adult Female</tissue>
    </source>
</reference>
<evidence type="ECO:0000256" key="3">
    <source>
        <dbReference type="ARBA" id="ARBA00023180"/>
    </source>
</evidence>